<evidence type="ECO:0000259" key="1">
    <source>
        <dbReference type="PROSITE" id="PS50830"/>
    </source>
</evidence>
<dbReference type="Proteomes" id="UP001604002">
    <property type="component" value="Unassembled WGS sequence"/>
</dbReference>
<feature type="domain" description="TNase-like" evidence="1">
    <location>
        <begin position="37"/>
        <end position="144"/>
    </location>
</feature>
<protein>
    <submittedName>
        <fullName evidence="2">Thermonuclease family protein</fullName>
    </submittedName>
</protein>
<reference evidence="2 3" key="1">
    <citation type="submission" date="2024-02" db="EMBL/GenBank/DDBJ databases">
        <title>Expansion and revision of Xanthobacter and proposal of Roseixanthobacter gen. nov.</title>
        <authorList>
            <person name="Soltysiak M.P.M."/>
            <person name="Jalihal A."/>
            <person name="Ory A."/>
            <person name="Chrisophersen C."/>
            <person name="Lee A.D."/>
            <person name="Boulton J."/>
            <person name="Springer M."/>
        </authorList>
    </citation>
    <scope>NUCLEOTIDE SEQUENCE [LARGE SCALE GENOMIC DNA]</scope>
    <source>
        <strain evidence="2 3">23A</strain>
    </source>
</reference>
<name>A0ABW6ZPV5_9HYPH</name>
<proteinExistence type="predicted"/>
<dbReference type="PROSITE" id="PS50830">
    <property type="entry name" value="TNASE_3"/>
    <property type="match status" value="1"/>
</dbReference>
<dbReference type="InterPro" id="IPR035437">
    <property type="entry name" value="SNase_OB-fold_sf"/>
</dbReference>
<dbReference type="InterPro" id="IPR016071">
    <property type="entry name" value="Staphylococal_nuclease_OB-fold"/>
</dbReference>
<dbReference type="EMBL" id="JBAFVH010000001">
    <property type="protein sequence ID" value="MFG1370746.1"/>
    <property type="molecule type" value="Genomic_DNA"/>
</dbReference>
<evidence type="ECO:0000313" key="3">
    <source>
        <dbReference type="Proteomes" id="UP001604002"/>
    </source>
</evidence>
<evidence type="ECO:0000313" key="2">
    <source>
        <dbReference type="EMBL" id="MFG1370746.1"/>
    </source>
</evidence>
<accession>A0ABW6ZPV5</accession>
<gene>
    <name evidence="2" type="ORF">V5F32_01055</name>
</gene>
<dbReference type="Gene3D" id="2.40.50.90">
    <property type="match status" value="1"/>
</dbReference>
<keyword evidence="3" id="KW-1185">Reference proteome</keyword>
<dbReference type="RefSeq" id="WP_393990834.1">
    <property type="nucleotide sequence ID" value="NZ_JBAFVH010000001.1"/>
</dbReference>
<organism evidence="2 3">
    <name type="scientific">Xanthobacter oligotrophicus</name>
    <dbReference type="NCBI Taxonomy" id="2607286"/>
    <lineage>
        <taxon>Bacteria</taxon>
        <taxon>Pseudomonadati</taxon>
        <taxon>Pseudomonadota</taxon>
        <taxon>Alphaproteobacteria</taxon>
        <taxon>Hyphomicrobiales</taxon>
        <taxon>Xanthobacteraceae</taxon>
        <taxon>Xanthobacter</taxon>
    </lineage>
</organism>
<comment type="caution">
    <text evidence="2">The sequence shown here is derived from an EMBL/GenBank/DDBJ whole genome shotgun (WGS) entry which is preliminary data.</text>
</comment>
<sequence length="165" mass="18013">MRFRYDLARASAIIGRMLLAASTLWILLATLDLVRAEPIDPAALRVVDGDTVAIGKVHYRLVGFDTPEMRGHASRCDPDRALARAARDRLRGLIAAGGVDLTEVACSCRPSAEGTRDCNHGRRCGTLTAGGRDVGDILITEGLAHPYPYDWRHPPKPANWCGVRR</sequence>
<dbReference type="SUPFAM" id="SSF50199">
    <property type="entry name" value="Staphylococcal nuclease"/>
    <property type="match status" value="1"/>
</dbReference>